<evidence type="ECO:0000313" key="1">
    <source>
        <dbReference type="EMBL" id="GFY11586.1"/>
    </source>
</evidence>
<keyword evidence="2" id="KW-1185">Reference proteome</keyword>
<sequence>MEEGKGINVYRISDCERKVGSIAGKSVRAVALGAQRLMNSGDIGVGSLELVVDKGLTGPEALICENNSKKNDTVVTRSDGKIVPFEKEREAGLNVE</sequence>
<evidence type="ECO:0000313" key="2">
    <source>
        <dbReference type="Proteomes" id="UP000887159"/>
    </source>
</evidence>
<dbReference type="EMBL" id="BMAU01021306">
    <property type="protein sequence ID" value="GFY11586.1"/>
    <property type="molecule type" value="Genomic_DNA"/>
</dbReference>
<gene>
    <name evidence="1" type="ORF">TNCV_4230551</name>
</gene>
<protein>
    <submittedName>
        <fullName evidence="1">Uncharacterized protein</fullName>
    </submittedName>
</protein>
<reference evidence="1" key="1">
    <citation type="submission" date="2020-08" db="EMBL/GenBank/DDBJ databases">
        <title>Multicomponent nature underlies the extraordinary mechanical properties of spider dragline silk.</title>
        <authorList>
            <person name="Kono N."/>
            <person name="Nakamura H."/>
            <person name="Mori M."/>
            <person name="Yoshida Y."/>
            <person name="Ohtoshi R."/>
            <person name="Malay A.D."/>
            <person name="Moran D.A.P."/>
            <person name="Tomita M."/>
            <person name="Numata K."/>
            <person name="Arakawa K."/>
        </authorList>
    </citation>
    <scope>NUCLEOTIDE SEQUENCE</scope>
</reference>
<organism evidence="1 2">
    <name type="scientific">Trichonephila clavipes</name>
    <name type="common">Golden silk orbweaver</name>
    <name type="synonym">Nephila clavipes</name>
    <dbReference type="NCBI Taxonomy" id="2585209"/>
    <lineage>
        <taxon>Eukaryota</taxon>
        <taxon>Metazoa</taxon>
        <taxon>Ecdysozoa</taxon>
        <taxon>Arthropoda</taxon>
        <taxon>Chelicerata</taxon>
        <taxon>Arachnida</taxon>
        <taxon>Araneae</taxon>
        <taxon>Araneomorphae</taxon>
        <taxon>Entelegynae</taxon>
        <taxon>Araneoidea</taxon>
        <taxon>Nephilidae</taxon>
        <taxon>Trichonephila</taxon>
    </lineage>
</organism>
<proteinExistence type="predicted"/>
<comment type="caution">
    <text evidence="1">The sequence shown here is derived from an EMBL/GenBank/DDBJ whole genome shotgun (WGS) entry which is preliminary data.</text>
</comment>
<dbReference type="Proteomes" id="UP000887159">
    <property type="component" value="Unassembled WGS sequence"/>
</dbReference>
<dbReference type="AlphaFoldDB" id="A0A8X6SNH4"/>
<name>A0A8X6SNH4_TRICX</name>
<accession>A0A8X6SNH4</accession>